<gene>
    <name evidence="1" type="ORF">OKJ48_10535</name>
</gene>
<dbReference type="Pfam" id="PF10604">
    <property type="entry name" value="Polyketide_cyc2"/>
    <property type="match status" value="1"/>
</dbReference>
<dbReference type="EMBL" id="JAOZYB010000058">
    <property type="protein sequence ID" value="MEB3960675.1"/>
    <property type="molecule type" value="Genomic_DNA"/>
</dbReference>
<accession>A0ABU6C8K3</accession>
<name>A0ABU6C8K3_9ACTN</name>
<dbReference type="SUPFAM" id="SSF55961">
    <property type="entry name" value="Bet v1-like"/>
    <property type="match status" value="2"/>
</dbReference>
<comment type="caution">
    <text evidence="1">The sequence shown here is derived from an EMBL/GenBank/DDBJ whole genome shotgun (WGS) entry which is preliminary data.</text>
</comment>
<dbReference type="InterPro" id="IPR023393">
    <property type="entry name" value="START-like_dom_sf"/>
</dbReference>
<protein>
    <submittedName>
        <fullName evidence="1">SRPBCC family protein</fullName>
    </submittedName>
</protein>
<dbReference type="RefSeq" id="WP_324767808.1">
    <property type="nucleotide sequence ID" value="NZ_BAAATS010000011.1"/>
</dbReference>
<dbReference type="Proteomes" id="UP001352223">
    <property type="component" value="Unassembled WGS sequence"/>
</dbReference>
<dbReference type="Gene3D" id="3.30.530.20">
    <property type="match status" value="2"/>
</dbReference>
<sequence>MSSHPAHVAEYAIPVEAPAGVVYGLLADPLRWPVLFPSYIHVERIDSDGSRELLHLWDMASGRLRALHVRRHLDPRTRTVETERIDPTTRQVTGRGVWRVTPDGDHASVLTLRRELGTFLALGPRAATSTAAQALDAEVRARLDEVRAVAGRWERLDELLMAFSDSVHTTGPPELVYDFLQRIEDWPELVPHIEWTEVGTDVPGVQFVDIDSAAWDGGSTVTSGAVRLCFPAAGYIVHKDVVPPAVLSGHTVQWTLLPDSSGVSVVCTHSVLLREEALGSFLGAGATLTDARHEVRTGLGQAGAELLGLAKWHAESALRRVG</sequence>
<proteinExistence type="predicted"/>
<evidence type="ECO:0000313" key="2">
    <source>
        <dbReference type="Proteomes" id="UP001352223"/>
    </source>
</evidence>
<organism evidence="1 2">
    <name type="scientific">Streptomyces kunmingensis</name>
    <dbReference type="NCBI Taxonomy" id="68225"/>
    <lineage>
        <taxon>Bacteria</taxon>
        <taxon>Bacillati</taxon>
        <taxon>Actinomycetota</taxon>
        <taxon>Actinomycetes</taxon>
        <taxon>Kitasatosporales</taxon>
        <taxon>Streptomycetaceae</taxon>
        <taxon>Streptomyces</taxon>
    </lineage>
</organism>
<evidence type="ECO:0000313" key="1">
    <source>
        <dbReference type="EMBL" id="MEB3960675.1"/>
    </source>
</evidence>
<reference evidence="1 2" key="1">
    <citation type="submission" date="2022-10" db="EMBL/GenBank/DDBJ databases">
        <authorList>
            <person name="Xie J."/>
            <person name="Shen N."/>
        </authorList>
    </citation>
    <scope>NUCLEOTIDE SEQUENCE [LARGE SCALE GENOMIC DNA]</scope>
    <source>
        <strain evidence="1 2">DSM 41681</strain>
    </source>
</reference>
<dbReference type="InterPro" id="IPR019587">
    <property type="entry name" value="Polyketide_cyclase/dehydratase"/>
</dbReference>
<keyword evidence="2" id="KW-1185">Reference proteome</keyword>